<evidence type="ECO:0000313" key="1">
    <source>
        <dbReference type="EMBL" id="KAH7904541.1"/>
    </source>
</evidence>
<reference evidence="1" key="1">
    <citation type="journal article" date="2021" name="New Phytol.">
        <title>Evolutionary innovations through gain and loss of genes in the ectomycorrhizal Boletales.</title>
        <authorList>
            <person name="Wu G."/>
            <person name="Miyauchi S."/>
            <person name="Morin E."/>
            <person name="Kuo A."/>
            <person name="Drula E."/>
            <person name="Varga T."/>
            <person name="Kohler A."/>
            <person name="Feng B."/>
            <person name="Cao Y."/>
            <person name="Lipzen A."/>
            <person name="Daum C."/>
            <person name="Hundley H."/>
            <person name="Pangilinan J."/>
            <person name="Johnson J."/>
            <person name="Barry K."/>
            <person name="LaButti K."/>
            <person name="Ng V."/>
            <person name="Ahrendt S."/>
            <person name="Min B."/>
            <person name="Choi I.G."/>
            <person name="Park H."/>
            <person name="Plett J.M."/>
            <person name="Magnuson J."/>
            <person name="Spatafora J.W."/>
            <person name="Nagy L.G."/>
            <person name="Henrissat B."/>
            <person name="Grigoriev I.V."/>
            <person name="Yang Z.L."/>
            <person name="Xu J."/>
            <person name="Martin F.M."/>
        </authorList>
    </citation>
    <scope>NUCLEOTIDE SEQUENCE</scope>
    <source>
        <strain evidence="1">ATCC 28755</strain>
    </source>
</reference>
<organism evidence="1 2">
    <name type="scientific">Hygrophoropsis aurantiaca</name>
    <dbReference type="NCBI Taxonomy" id="72124"/>
    <lineage>
        <taxon>Eukaryota</taxon>
        <taxon>Fungi</taxon>
        <taxon>Dikarya</taxon>
        <taxon>Basidiomycota</taxon>
        <taxon>Agaricomycotina</taxon>
        <taxon>Agaricomycetes</taxon>
        <taxon>Agaricomycetidae</taxon>
        <taxon>Boletales</taxon>
        <taxon>Coniophorineae</taxon>
        <taxon>Hygrophoropsidaceae</taxon>
        <taxon>Hygrophoropsis</taxon>
    </lineage>
</organism>
<evidence type="ECO:0000313" key="2">
    <source>
        <dbReference type="Proteomes" id="UP000790377"/>
    </source>
</evidence>
<dbReference type="Proteomes" id="UP000790377">
    <property type="component" value="Unassembled WGS sequence"/>
</dbReference>
<protein>
    <submittedName>
        <fullName evidence="1">Uncharacterized protein</fullName>
    </submittedName>
</protein>
<gene>
    <name evidence="1" type="ORF">BJ138DRAFT_1119314</name>
</gene>
<accession>A0ACB7ZTZ5</accession>
<dbReference type="EMBL" id="MU268438">
    <property type="protein sequence ID" value="KAH7904541.1"/>
    <property type="molecule type" value="Genomic_DNA"/>
</dbReference>
<proteinExistence type="predicted"/>
<comment type="caution">
    <text evidence="1">The sequence shown here is derived from an EMBL/GenBank/DDBJ whole genome shotgun (WGS) entry which is preliminary data.</text>
</comment>
<name>A0ACB7ZTZ5_9AGAM</name>
<keyword evidence="2" id="KW-1185">Reference proteome</keyword>
<sequence length="342" mass="38050">MAENRARREAEEASQLQTAMAASCADNNGASGSNTHGGASGSNAQAGASSSSSHTTSSREIMSYNNIDMVAAGDLPRPGIDEPETDMDVVHARGVPCPLWEISEWGRIYFRYEGDDEETLVVTVGTLEYRFTGADKAKAESNIRLGIPPWLDNVRQTAMPLLETYERWQELYDQARDDCAHPAGLVHQLRRYLHHAHTTQPRTWIQATVLREWQPPKWFTDRVPDSAPTRRPRPTPAPVVPTPAPPATVSKKKKRLPQPTLTSPPEEWKAWLELYPRKVVTARSAFEISADISSPRAWEAGPRETRPNEGGTYSAFDFARSAQWRASTVKYVLTPALEYAPS</sequence>